<evidence type="ECO:0000256" key="5">
    <source>
        <dbReference type="ARBA" id="ARBA00037941"/>
    </source>
</evidence>
<name>A0ABU7LYB9_9PROT</name>
<dbReference type="Gene3D" id="3.50.50.60">
    <property type="entry name" value="FAD/NAD(P)-binding domain"/>
    <property type="match status" value="1"/>
</dbReference>
<reference evidence="7 8" key="1">
    <citation type="submission" date="2024-01" db="EMBL/GenBank/DDBJ databases">
        <title>Hyphobacterium bacterium isolated from marine sediment.</title>
        <authorList>
            <person name="Zhao S."/>
        </authorList>
    </citation>
    <scope>NUCLEOTIDE SEQUENCE [LARGE SCALE GENOMIC DNA]</scope>
    <source>
        <strain evidence="7 8">Y60-23</strain>
    </source>
</reference>
<keyword evidence="2" id="KW-0285">Flavoprotein</keyword>
<dbReference type="Pfam" id="PF01266">
    <property type="entry name" value="DAO"/>
    <property type="match status" value="1"/>
</dbReference>
<feature type="domain" description="FAD dependent oxidoreductase" evidence="6">
    <location>
        <begin position="6"/>
        <end position="362"/>
    </location>
</feature>
<dbReference type="Proteomes" id="UP001310692">
    <property type="component" value="Unassembled WGS sequence"/>
</dbReference>
<gene>
    <name evidence="7" type="ORF">V0U35_07105</name>
</gene>
<evidence type="ECO:0000313" key="8">
    <source>
        <dbReference type="Proteomes" id="UP001310692"/>
    </source>
</evidence>
<dbReference type="SUPFAM" id="SSF51905">
    <property type="entry name" value="FAD/NAD(P)-binding domain"/>
    <property type="match status" value="1"/>
</dbReference>
<comment type="caution">
    <text evidence="7">The sequence shown here is derived from an EMBL/GenBank/DDBJ whole genome shotgun (WGS) entry which is preliminary data.</text>
</comment>
<dbReference type="EMBL" id="JAZDRO010000002">
    <property type="protein sequence ID" value="MEE2566446.1"/>
    <property type="molecule type" value="Genomic_DNA"/>
</dbReference>
<dbReference type="PANTHER" id="PTHR43104:SF4">
    <property type="entry name" value="L-2-HYDROXYGLUTARATE DEHYDROGENASE, MITOCHONDRIAL"/>
    <property type="match status" value="1"/>
</dbReference>
<evidence type="ECO:0000256" key="4">
    <source>
        <dbReference type="ARBA" id="ARBA00023002"/>
    </source>
</evidence>
<protein>
    <submittedName>
        <fullName evidence="7">NAD(P)/FAD-dependent oxidoreductase</fullName>
    </submittedName>
</protein>
<evidence type="ECO:0000259" key="6">
    <source>
        <dbReference type="Pfam" id="PF01266"/>
    </source>
</evidence>
<sequence length="373" mass="39379">MDQVECIVLGAGIAGLAAARALALRGHEVMILDAGPIIGSETSSRNSEVIHAGIYYPQGSLKALACVAGKQRLYRFCAERGVPHRRCEKLIVATGDNEEDRLKAIQAKAAANGVADLRLLSRAEAQALEPELACSAALLSPSTGIVDSHAFMLALQGEAEAHGAMTILNTRVSGGELTEEGVVLTLADGEQIGARLLVNALGLHAPDFARGLGGPFAKTAPKAWYAKGSYFSLNAKAPFSRLVYPLPEPGGLGVHITIDLNGRARFGPDVEWVDTLDYAVDPARADAFYDRIRDYWPGLSEGALLPDYSGIRPKISGPDEPAADFRIDGPEIHGVAGVVHMFGIESPGLTSSMDLADRVADRISPHPAPAGTF</sequence>
<dbReference type="PANTHER" id="PTHR43104">
    <property type="entry name" value="L-2-HYDROXYGLUTARATE DEHYDROGENASE, MITOCHONDRIAL"/>
    <property type="match status" value="1"/>
</dbReference>
<comment type="cofactor">
    <cofactor evidence="1">
        <name>FAD</name>
        <dbReference type="ChEBI" id="CHEBI:57692"/>
    </cofactor>
</comment>
<evidence type="ECO:0000313" key="7">
    <source>
        <dbReference type="EMBL" id="MEE2566446.1"/>
    </source>
</evidence>
<dbReference type="InterPro" id="IPR006076">
    <property type="entry name" value="FAD-dep_OxRdtase"/>
</dbReference>
<keyword evidence="3" id="KW-0274">FAD</keyword>
<evidence type="ECO:0000256" key="2">
    <source>
        <dbReference type="ARBA" id="ARBA00022630"/>
    </source>
</evidence>
<comment type="similarity">
    <text evidence="5">Belongs to the L2HGDH family.</text>
</comment>
<accession>A0ABU7LYB9</accession>
<evidence type="ECO:0000256" key="3">
    <source>
        <dbReference type="ARBA" id="ARBA00022827"/>
    </source>
</evidence>
<dbReference type="InterPro" id="IPR036188">
    <property type="entry name" value="FAD/NAD-bd_sf"/>
</dbReference>
<dbReference type="RefSeq" id="WP_330195986.1">
    <property type="nucleotide sequence ID" value="NZ_JAZDRO010000002.1"/>
</dbReference>
<evidence type="ECO:0000256" key="1">
    <source>
        <dbReference type="ARBA" id="ARBA00001974"/>
    </source>
</evidence>
<proteinExistence type="inferred from homology"/>
<dbReference type="SUPFAM" id="SSF54373">
    <property type="entry name" value="FAD-linked reductases, C-terminal domain"/>
    <property type="match status" value="1"/>
</dbReference>
<dbReference type="Gene3D" id="3.30.9.10">
    <property type="entry name" value="D-Amino Acid Oxidase, subunit A, domain 2"/>
    <property type="match status" value="1"/>
</dbReference>
<organism evidence="7 8">
    <name type="scientific">Hyphobacterium marinum</name>
    <dbReference type="NCBI Taxonomy" id="3116574"/>
    <lineage>
        <taxon>Bacteria</taxon>
        <taxon>Pseudomonadati</taxon>
        <taxon>Pseudomonadota</taxon>
        <taxon>Alphaproteobacteria</taxon>
        <taxon>Maricaulales</taxon>
        <taxon>Maricaulaceae</taxon>
        <taxon>Hyphobacterium</taxon>
    </lineage>
</organism>
<keyword evidence="4" id="KW-0560">Oxidoreductase</keyword>
<keyword evidence="8" id="KW-1185">Reference proteome</keyword>